<gene>
    <name evidence="4" type="ORF">KDU71_00775</name>
</gene>
<dbReference type="SMART" id="SM00342">
    <property type="entry name" value="HTH_ARAC"/>
    <property type="match status" value="1"/>
</dbReference>
<dbReference type="PANTHER" id="PTHR47893">
    <property type="entry name" value="REGULATORY PROTEIN PCHR"/>
    <property type="match status" value="1"/>
</dbReference>
<keyword evidence="1" id="KW-0805">Transcription regulation</keyword>
<evidence type="ECO:0000259" key="3">
    <source>
        <dbReference type="PROSITE" id="PS01124"/>
    </source>
</evidence>
<dbReference type="Proteomes" id="UP000679220">
    <property type="component" value="Unassembled WGS sequence"/>
</dbReference>
<organism evidence="4 5">
    <name type="scientific">Carboxylicivirga sediminis</name>
    <dbReference type="NCBI Taxonomy" id="2006564"/>
    <lineage>
        <taxon>Bacteria</taxon>
        <taxon>Pseudomonadati</taxon>
        <taxon>Bacteroidota</taxon>
        <taxon>Bacteroidia</taxon>
        <taxon>Marinilabiliales</taxon>
        <taxon>Marinilabiliaceae</taxon>
        <taxon>Carboxylicivirga</taxon>
    </lineage>
</organism>
<dbReference type="PANTHER" id="PTHR47893:SF1">
    <property type="entry name" value="REGULATORY PROTEIN PCHR"/>
    <property type="match status" value="1"/>
</dbReference>
<sequence>MKPTPLTLSFKEGAFDNYIKALYEHFGGKYKDNHYHFRNTKTQIHAAIQYIADGIEIGIMDAIHYEPILLERVPDGNPDYLHLIIIHTGEFSQSYNNQHQHLEADSAKGIFFYNGMFPLVAEFPANMPYRSIAYKFKKEALKHLIPEALPQISKMYQTQGGLAYHIPTTSEVNQLVDDIFHYHKGGFGTSALIKARAIEAFAITLKVMEQMDDDELNGLHIDDYNRLMRIKKHLQESFAGTINVEAIAEEFAISISKLNRDFKALFNTTIYKFYTHAKMDEAYRRLQSGQYSVTEVGYDLGYNSLSKFSEMFKKVKGISPSDVVAL</sequence>
<dbReference type="EMBL" id="JAGTAR010000001">
    <property type="protein sequence ID" value="MBR8534079.1"/>
    <property type="molecule type" value="Genomic_DNA"/>
</dbReference>
<keyword evidence="2" id="KW-0804">Transcription</keyword>
<proteinExistence type="predicted"/>
<reference evidence="4" key="1">
    <citation type="journal article" date="2018" name="Int. J. Syst. Evol. Microbiol.">
        <title>Carboxylicivirga sediminis sp. nov., isolated from coastal sediment.</title>
        <authorList>
            <person name="Wang F.Q."/>
            <person name="Ren L.H."/>
            <person name="Zou R.J."/>
            <person name="Sun Y.Z."/>
            <person name="Liu X.J."/>
            <person name="Jiang F."/>
            <person name="Liu L.J."/>
        </authorList>
    </citation>
    <scope>NUCLEOTIDE SEQUENCE</scope>
    <source>
        <strain evidence="4">JR1</strain>
    </source>
</reference>
<dbReference type="InterPro" id="IPR018060">
    <property type="entry name" value="HTH_AraC"/>
</dbReference>
<name>A0A941F0G6_9BACT</name>
<dbReference type="AlphaFoldDB" id="A0A941F0G6"/>
<dbReference type="InterPro" id="IPR009057">
    <property type="entry name" value="Homeodomain-like_sf"/>
</dbReference>
<dbReference type="RefSeq" id="WP_212187983.1">
    <property type="nucleotide sequence ID" value="NZ_JAGTAR010000001.1"/>
</dbReference>
<evidence type="ECO:0000313" key="4">
    <source>
        <dbReference type="EMBL" id="MBR8534079.1"/>
    </source>
</evidence>
<dbReference type="Gene3D" id="1.10.10.60">
    <property type="entry name" value="Homeodomain-like"/>
    <property type="match status" value="1"/>
</dbReference>
<comment type="caution">
    <text evidence="4">The sequence shown here is derived from an EMBL/GenBank/DDBJ whole genome shotgun (WGS) entry which is preliminary data.</text>
</comment>
<evidence type="ECO:0000313" key="5">
    <source>
        <dbReference type="Proteomes" id="UP000679220"/>
    </source>
</evidence>
<evidence type="ECO:0000256" key="1">
    <source>
        <dbReference type="ARBA" id="ARBA00023015"/>
    </source>
</evidence>
<reference evidence="4" key="2">
    <citation type="submission" date="2021-04" db="EMBL/GenBank/DDBJ databases">
        <authorList>
            <person name="Zhang T."/>
            <person name="Zhang Y."/>
            <person name="Lu D."/>
            <person name="Zuo D."/>
            <person name="Du Z."/>
        </authorList>
    </citation>
    <scope>NUCLEOTIDE SEQUENCE</scope>
    <source>
        <strain evidence="4">JR1</strain>
    </source>
</reference>
<accession>A0A941F0G6</accession>
<dbReference type="PROSITE" id="PS01124">
    <property type="entry name" value="HTH_ARAC_FAMILY_2"/>
    <property type="match status" value="1"/>
</dbReference>
<dbReference type="GO" id="GO:0043565">
    <property type="term" value="F:sequence-specific DNA binding"/>
    <property type="evidence" value="ECO:0007669"/>
    <property type="project" value="InterPro"/>
</dbReference>
<keyword evidence="5" id="KW-1185">Reference proteome</keyword>
<dbReference type="SUPFAM" id="SSF46689">
    <property type="entry name" value="Homeodomain-like"/>
    <property type="match status" value="2"/>
</dbReference>
<protein>
    <submittedName>
        <fullName evidence="4">Helix-turn-helix transcriptional regulator</fullName>
    </submittedName>
</protein>
<dbReference type="GO" id="GO:0003700">
    <property type="term" value="F:DNA-binding transcription factor activity"/>
    <property type="evidence" value="ECO:0007669"/>
    <property type="project" value="InterPro"/>
</dbReference>
<feature type="domain" description="HTH araC/xylS-type" evidence="3">
    <location>
        <begin position="228"/>
        <end position="326"/>
    </location>
</feature>
<evidence type="ECO:0000256" key="2">
    <source>
        <dbReference type="ARBA" id="ARBA00023163"/>
    </source>
</evidence>
<dbReference type="InterPro" id="IPR053142">
    <property type="entry name" value="PchR_regulatory_protein"/>
</dbReference>
<dbReference type="Pfam" id="PF12833">
    <property type="entry name" value="HTH_18"/>
    <property type="match status" value="1"/>
</dbReference>